<evidence type="ECO:0000256" key="2">
    <source>
        <dbReference type="ARBA" id="ARBA00022448"/>
    </source>
</evidence>
<evidence type="ECO:0000313" key="12">
    <source>
        <dbReference type="Proteomes" id="UP000564629"/>
    </source>
</evidence>
<organism evidence="9 11">
    <name type="scientific">Cellulomonas hominis</name>
    <dbReference type="NCBI Taxonomy" id="156981"/>
    <lineage>
        <taxon>Bacteria</taxon>
        <taxon>Bacillati</taxon>
        <taxon>Actinomycetota</taxon>
        <taxon>Actinomycetes</taxon>
        <taxon>Micrococcales</taxon>
        <taxon>Cellulomonadaceae</taxon>
        <taxon>Cellulomonas</taxon>
    </lineage>
</organism>
<dbReference type="Gene3D" id="1.10.3720.10">
    <property type="entry name" value="MetI-like"/>
    <property type="match status" value="1"/>
</dbReference>
<dbReference type="InterPro" id="IPR050366">
    <property type="entry name" value="BP-dependent_transpt_permease"/>
</dbReference>
<accession>A0A511F6J4</accession>
<gene>
    <name evidence="9" type="ORF">CHO01_00220</name>
    <name evidence="10" type="ORF">HNR08_003616</name>
</gene>
<dbReference type="InterPro" id="IPR035906">
    <property type="entry name" value="MetI-like_sf"/>
</dbReference>
<keyword evidence="3" id="KW-1003">Cell membrane</keyword>
<keyword evidence="6 7" id="KW-0472">Membrane</keyword>
<dbReference type="Proteomes" id="UP000321723">
    <property type="component" value="Unassembled WGS sequence"/>
</dbReference>
<dbReference type="SUPFAM" id="SSF161098">
    <property type="entry name" value="MetI-like"/>
    <property type="match status" value="1"/>
</dbReference>
<evidence type="ECO:0000256" key="3">
    <source>
        <dbReference type="ARBA" id="ARBA00022475"/>
    </source>
</evidence>
<comment type="caution">
    <text evidence="9">The sequence shown here is derived from an EMBL/GenBank/DDBJ whole genome shotgun (WGS) entry which is preliminary data.</text>
</comment>
<feature type="transmembrane region" description="Helical" evidence="7">
    <location>
        <begin position="105"/>
        <end position="130"/>
    </location>
</feature>
<evidence type="ECO:0000256" key="5">
    <source>
        <dbReference type="ARBA" id="ARBA00022989"/>
    </source>
</evidence>
<sequence>MSRTAPLPVASAAVLGPVAPAGRARHTPRGGSLRLPAPGAALSVLVLLVVAVWAIAPGAVALYDPVRDLDAAHALSGPSAAHWFGTDLLGRDVYSRVVHGARLSVSAALVAVLVSLALGSALGMLAGYAGRWVDAVIMRATDVLVAIPGLLLSLAVVSVLGFGVLNVALAVGIAGIPGFVRITRAETLRITHRPYVDAARCSGTGHLGTLVRHVAPNATGAVLVLAGLELGGAILSVSALSFLGFGAVPPTPEWGSMVSEGRAHLATAWWLTTFPGAVVAATVLATNRLSRGARRAGA</sequence>
<dbReference type="GO" id="GO:0005886">
    <property type="term" value="C:plasma membrane"/>
    <property type="evidence" value="ECO:0007669"/>
    <property type="project" value="UniProtKB-SubCell"/>
</dbReference>
<keyword evidence="4 7" id="KW-0812">Transmembrane</keyword>
<dbReference type="EMBL" id="BJVQ01000001">
    <property type="protein sequence ID" value="GEL44906.1"/>
    <property type="molecule type" value="Genomic_DNA"/>
</dbReference>
<keyword evidence="5 7" id="KW-1133">Transmembrane helix</keyword>
<feature type="transmembrane region" description="Helical" evidence="7">
    <location>
        <begin position="268"/>
        <end position="286"/>
    </location>
</feature>
<dbReference type="PANTHER" id="PTHR43386:SF1">
    <property type="entry name" value="D,D-DIPEPTIDE TRANSPORT SYSTEM PERMEASE PROTEIN DDPC-RELATED"/>
    <property type="match status" value="1"/>
</dbReference>
<dbReference type="PROSITE" id="PS50928">
    <property type="entry name" value="ABC_TM1"/>
    <property type="match status" value="1"/>
</dbReference>
<dbReference type="InterPro" id="IPR000515">
    <property type="entry name" value="MetI-like"/>
</dbReference>
<dbReference type="AlphaFoldDB" id="A0A511F6J4"/>
<evidence type="ECO:0000256" key="7">
    <source>
        <dbReference type="RuleBase" id="RU363032"/>
    </source>
</evidence>
<evidence type="ECO:0000313" key="11">
    <source>
        <dbReference type="Proteomes" id="UP000321723"/>
    </source>
</evidence>
<reference evidence="9 11" key="1">
    <citation type="submission" date="2019-07" db="EMBL/GenBank/DDBJ databases">
        <title>Whole genome shotgun sequence of Cellulomonas hominis NBRC 16055.</title>
        <authorList>
            <person name="Hosoyama A."/>
            <person name="Uohara A."/>
            <person name="Ohji S."/>
            <person name="Ichikawa N."/>
        </authorList>
    </citation>
    <scope>NUCLEOTIDE SEQUENCE [LARGE SCALE GENOMIC DNA]</scope>
    <source>
        <strain evidence="9 11">NBRC 16055</strain>
    </source>
</reference>
<name>A0A511F6J4_9CELL</name>
<evidence type="ECO:0000259" key="8">
    <source>
        <dbReference type="PROSITE" id="PS50928"/>
    </source>
</evidence>
<dbReference type="GO" id="GO:0055085">
    <property type="term" value="P:transmembrane transport"/>
    <property type="evidence" value="ECO:0007669"/>
    <property type="project" value="InterPro"/>
</dbReference>
<dbReference type="RefSeq" id="WP_146831654.1">
    <property type="nucleotide sequence ID" value="NZ_BJVQ01000001.1"/>
</dbReference>
<dbReference type="Proteomes" id="UP000564629">
    <property type="component" value="Unassembled WGS sequence"/>
</dbReference>
<keyword evidence="11" id="KW-1185">Reference proteome</keyword>
<protein>
    <submittedName>
        <fullName evidence="9">ABC transporter permease</fullName>
    </submittedName>
    <submittedName>
        <fullName evidence="10">Peptide/nickel transport system permease protein</fullName>
    </submittedName>
</protein>
<keyword evidence="2 7" id="KW-0813">Transport</keyword>
<reference evidence="10 12" key="2">
    <citation type="submission" date="2020-08" db="EMBL/GenBank/DDBJ databases">
        <title>Sequencing the genomes of 1000 actinobacteria strains.</title>
        <authorList>
            <person name="Klenk H.-P."/>
        </authorList>
    </citation>
    <scope>NUCLEOTIDE SEQUENCE [LARGE SCALE GENOMIC DNA]</scope>
    <source>
        <strain evidence="10 12">DSM 9581</strain>
    </source>
</reference>
<evidence type="ECO:0000256" key="1">
    <source>
        <dbReference type="ARBA" id="ARBA00004651"/>
    </source>
</evidence>
<dbReference type="Pfam" id="PF00528">
    <property type="entry name" value="BPD_transp_1"/>
    <property type="match status" value="1"/>
</dbReference>
<dbReference type="EMBL" id="JACHDN010000001">
    <property type="protein sequence ID" value="MBB5474880.1"/>
    <property type="molecule type" value="Genomic_DNA"/>
</dbReference>
<feature type="domain" description="ABC transmembrane type-1" evidence="8">
    <location>
        <begin position="101"/>
        <end position="290"/>
    </location>
</feature>
<feature type="transmembrane region" description="Helical" evidence="7">
    <location>
        <begin position="150"/>
        <end position="180"/>
    </location>
</feature>
<feature type="transmembrane region" description="Helical" evidence="7">
    <location>
        <begin position="40"/>
        <end position="63"/>
    </location>
</feature>
<dbReference type="OrthoDB" id="9812701at2"/>
<comment type="subcellular location">
    <subcellularLocation>
        <location evidence="1 7">Cell membrane</location>
        <topology evidence="1 7">Multi-pass membrane protein</topology>
    </subcellularLocation>
</comment>
<feature type="transmembrane region" description="Helical" evidence="7">
    <location>
        <begin position="222"/>
        <end position="248"/>
    </location>
</feature>
<evidence type="ECO:0000256" key="4">
    <source>
        <dbReference type="ARBA" id="ARBA00022692"/>
    </source>
</evidence>
<evidence type="ECO:0000313" key="9">
    <source>
        <dbReference type="EMBL" id="GEL44906.1"/>
    </source>
</evidence>
<comment type="similarity">
    <text evidence="7">Belongs to the binding-protein-dependent transport system permease family.</text>
</comment>
<evidence type="ECO:0000256" key="6">
    <source>
        <dbReference type="ARBA" id="ARBA00023136"/>
    </source>
</evidence>
<dbReference type="PANTHER" id="PTHR43386">
    <property type="entry name" value="OLIGOPEPTIDE TRANSPORT SYSTEM PERMEASE PROTEIN APPC"/>
    <property type="match status" value="1"/>
</dbReference>
<proteinExistence type="inferred from homology"/>
<dbReference type="CDD" id="cd06261">
    <property type="entry name" value="TM_PBP2"/>
    <property type="match status" value="1"/>
</dbReference>
<evidence type="ECO:0000313" key="10">
    <source>
        <dbReference type="EMBL" id="MBB5474880.1"/>
    </source>
</evidence>